<keyword evidence="2" id="KW-1185">Reference proteome</keyword>
<protein>
    <submittedName>
        <fullName evidence="1">Uncharacterized protein</fullName>
    </submittedName>
</protein>
<gene>
    <name evidence="1" type="ORF">PNK_1836</name>
</gene>
<organism evidence="1 2">
    <name type="scientific">Candidatus Protochlamydia naegleriophila</name>
    <dbReference type="NCBI Taxonomy" id="389348"/>
    <lineage>
        <taxon>Bacteria</taxon>
        <taxon>Pseudomonadati</taxon>
        <taxon>Chlamydiota</taxon>
        <taxon>Chlamydiia</taxon>
        <taxon>Parachlamydiales</taxon>
        <taxon>Parachlamydiaceae</taxon>
        <taxon>Candidatus Protochlamydia</taxon>
    </lineage>
</organism>
<evidence type="ECO:0000313" key="1">
    <source>
        <dbReference type="EMBL" id="CUI17443.1"/>
    </source>
</evidence>
<evidence type="ECO:0000313" key="2">
    <source>
        <dbReference type="Proteomes" id="UP000069902"/>
    </source>
</evidence>
<reference evidence="2" key="1">
    <citation type="submission" date="2015-09" db="EMBL/GenBank/DDBJ databases">
        <authorList>
            <person name="Bertelli C."/>
        </authorList>
    </citation>
    <scope>NUCLEOTIDE SEQUENCE [LARGE SCALE GENOMIC DNA]</scope>
    <source>
        <strain evidence="2">KNic</strain>
    </source>
</reference>
<name>A0A0U5ET72_9BACT</name>
<sequence>MISKIPRFFRSLTLLSDFKKIILYRQGISFCFKKLENLSDNQKERLCLNGSKKIDARLF</sequence>
<dbReference type="EMBL" id="LN879502">
    <property type="protein sequence ID" value="CUI17443.1"/>
    <property type="molecule type" value="Genomic_DNA"/>
</dbReference>
<dbReference type="KEGG" id="pnl:PNK_1836"/>
<proteinExistence type="predicted"/>
<dbReference type="PATRIC" id="fig|389348.3.peg.2063"/>
<accession>A0A0U5ET72</accession>
<dbReference type="Proteomes" id="UP000069902">
    <property type="component" value="Chromosome cPNK"/>
</dbReference>
<dbReference type="InParanoid" id="A0A0U5ET72"/>
<dbReference type="AlphaFoldDB" id="A0A0U5ET72"/>